<dbReference type="EMBL" id="AGNK02002187">
    <property type="status" value="NOT_ANNOTATED_CDS"/>
    <property type="molecule type" value="Genomic_DNA"/>
</dbReference>
<accession>K3Y3A7</accession>
<dbReference type="PANTHER" id="PTHR33074">
    <property type="entry name" value="EXPRESSED PROTEIN-RELATED"/>
    <property type="match status" value="1"/>
</dbReference>
<dbReference type="OMA" id="YVVCPFV"/>
<dbReference type="FunCoup" id="K3Y3A7">
    <property type="interactions" value="150"/>
</dbReference>
<dbReference type="eggNOG" id="ENOG502R44Z">
    <property type="taxonomic scope" value="Eukaryota"/>
</dbReference>
<dbReference type="Gramene" id="KQL09155">
    <property type="protein sequence ID" value="KQL09155"/>
    <property type="gene ID" value="SETIT_008692mg"/>
</dbReference>
<feature type="region of interest" description="Disordered" evidence="1">
    <location>
        <begin position="60"/>
        <end position="87"/>
    </location>
</feature>
<evidence type="ECO:0000256" key="1">
    <source>
        <dbReference type="SAM" id="MobiDB-lite"/>
    </source>
</evidence>
<dbReference type="InParanoid" id="K3Y3A7"/>
<protein>
    <recommendedName>
        <fullName evidence="2">DUF1618 domain-containing protein</fullName>
    </recommendedName>
</protein>
<dbReference type="AlphaFoldDB" id="K3Y3A7"/>
<dbReference type="Pfam" id="PF07762">
    <property type="entry name" value="DUF1618"/>
    <property type="match status" value="1"/>
</dbReference>
<evidence type="ECO:0000259" key="2">
    <source>
        <dbReference type="Pfam" id="PF07762"/>
    </source>
</evidence>
<dbReference type="InterPro" id="IPR011676">
    <property type="entry name" value="DUF1618"/>
</dbReference>
<dbReference type="HOGENOM" id="CLU_019112_4_1_1"/>
<dbReference type="Proteomes" id="UP000004995">
    <property type="component" value="Unassembled WGS sequence"/>
</dbReference>
<dbReference type="EnsemblPlants" id="KQL09155">
    <property type="protein sequence ID" value="KQL09155"/>
    <property type="gene ID" value="SETIT_008692mg"/>
</dbReference>
<organism evidence="3 4">
    <name type="scientific">Setaria italica</name>
    <name type="common">Foxtail millet</name>
    <name type="synonym">Panicum italicum</name>
    <dbReference type="NCBI Taxonomy" id="4555"/>
    <lineage>
        <taxon>Eukaryota</taxon>
        <taxon>Viridiplantae</taxon>
        <taxon>Streptophyta</taxon>
        <taxon>Embryophyta</taxon>
        <taxon>Tracheophyta</taxon>
        <taxon>Spermatophyta</taxon>
        <taxon>Magnoliopsida</taxon>
        <taxon>Liliopsida</taxon>
        <taxon>Poales</taxon>
        <taxon>Poaceae</taxon>
        <taxon>PACMAD clade</taxon>
        <taxon>Panicoideae</taxon>
        <taxon>Panicodae</taxon>
        <taxon>Paniceae</taxon>
        <taxon>Cenchrinae</taxon>
        <taxon>Setaria</taxon>
    </lineage>
</organism>
<evidence type="ECO:0000313" key="4">
    <source>
        <dbReference type="Proteomes" id="UP000004995"/>
    </source>
</evidence>
<name>K3Y3A7_SETIT</name>
<keyword evidence="4" id="KW-1185">Reference proteome</keyword>
<reference evidence="4" key="1">
    <citation type="journal article" date="2012" name="Nat. Biotechnol.">
        <title>Reference genome sequence of the model plant Setaria.</title>
        <authorList>
            <person name="Bennetzen J.L."/>
            <person name="Schmutz J."/>
            <person name="Wang H."/>
            <person name="Percifield R."/>
            <person name="Hawkins J."/>
            <person name="Pontaroli A.C."/>
            <person name="Estep M."/>
            <person name="Feng L."/>
            <person name="Vaughn J.N."/>
            <person name="Grimwood J."/>
            <person name="Jenkins J."/>
            <person name="Barry K."/>
            <person name="Lindquist E."/>
            <person name="Hellsten U."/>
            <person name="Deshpande S."/>
            <person name="Wang X."/>
            <person name="Wu X."/>
            <person name="Mitros T."/>
            <person name="Triplett J."/>
            <person name="Yang X."/>
            <person name="Ye C.Y."/>
            <person name="Mauro-Herrera M."/>
            <person name="Wang L."/>
            <person name="Li P."/>
            <person name="Sharma M."/>
            <person name="Sharma R."/>
            <person name="Ronald P.C."/>
            <person name="Panaud O."/>
            <person name="Kellogg E.A."/>
            <person name="Brutnell T.P."/>
            <person name="Doust A.N."/>
            <person name="Tuskan G.A."/>
            <person name="Rokhsar D."/>
            <person name="Devos K.M."/>
        </authorList>
    </citation>
    <scope>NUCLEOTIDE SEQUENCE [LARGE SCALE GENOMIC DNA]</scope>
    <source>
        <strain evidence="4">cv. Yugu1</strain>
    </source>
</reference>
<feature type="domain" description="DUF1618" evidence="2">
    <location>
        <begin position="314"/>
        <end position="449"/>
    </location>
</feature>
<proteinExistence type="predicted"/>
<sequence length="491" mass="53722">MDGGDSTGYLAASCRIGKPGVIGAALNLSIEFEAKGPETKGFASTCRRIGVRESYVIDDRSPRVVEKENRGGRPTEPSDSPTPAKDPRWVLLDCGECRRSDSLAAADGKTVAECRTSTGRSLCVSSAGLSAPPASSFLYYNCTGTAPDGKNGDAPKIIAAHGDSILLRMMRPREAPSFFMPTFDHFVYRAGAAAAARPPSLSLLPPRNIPTRHEEAHEEGGALRDPYNRVLLPEDTGVLRRGGDELLVMQIELMPEYSERHGTADLCVLQLGSSVWEQKRSVPIVHEEGDELPGPLSAPDMAIPVGDRFLCWVCYEGFILCDMAEEASPKLRYIRLPSSPYDPDYYTDDLLPLPNPQSMGAAGDGAVRFVAIEPRCCCGGLGRSTCPRSRFAFTVTTWTMTLTMDKPVTWVKDGVMDCEELWALPGYEGIPRVHLQEPLVSLDNPDVVFFKVICNADRKAWMIQVDMRRKALLAAVQCSTKRNKHLAARLQ</sequence>
<reference evidence="3" key="2">
    <citation type="submission" date="2018-08" db="UniProtKB">
        <authorList>
            <consortium name="EnsemblPlants"/>
        </authorList>
    </citation>
    <scope>IDENTIFICATION</scope>
    <source>
        <strain evidence="3">Yugu1</strain>
    </source>
</reference>
<feature type="compositionally biased region" description="Basic and acidic residues" evidence="1">
    <location>
        <begin position="60"/>
        <end position="73"/>
    </location>
</feature>
<evidence type="ECO:0000313" key="3">
    <source>
        <dbReference type="EnsemblPlants" id="KQL09155"/>
    </source>
</evidence>
<dbReference type="PANTHER" id="PTHR33074:SF76">
    <property type="entry name" value="OS11G0569701 PROTEIN"/>
    <property type="match status" value="1"/>
</dbReference>